<keyword evidence="5" id="KW-1185">Reference proteome</keyword>
<proteinExistence type="inferred from homology"/>
<dbReference type="Proteomes" id="UP000773462">
    <property type="component" value="Unassembled WGS sequence"/>
</dbReference>
<reference evidence="4 5" key="1">
    <citation type="submission" date="2021-03" db="EMBL/GenBank/DDBJ databases">
        <title>Genomic Encyclopedia of Type Strains, Phase IV (KMG-IV): sequencing the most valuable type-strain genomes for metagenomic binning, comparative biology and taxonomic classification.</title>
        <authorList>
            <person name="Goeker M."/>
        </authorList>
    </citation>
    <scope>NUCLEOTIDE SEQUENCE [LARGE SCALE GENOMIC DNA]</scope>
    <source>
        <strain evidence="4 5">DSM 101953</strain>
    </source>
</reference>
<dbReference type="PROSITE" id="PS51462">
    <property type="entry name" value="NUDIX"/>
    <property type="match status" value="1"/>
</dbReference>
<name>A0ABS4NN27_9BACL</name>
<evidence type="ECO:0000313" key="4">
    <source>
        <dbReference type="EMBL" id="MBP2111458.1"/>
    </source>
</evidence>
<sequence>MASFNHFGVYGICQRDGRLLVIHKGRGPYSGRYDLPGGRLEAGESLVDGLVREFIEETGYTVKVKQNLGTYDFFIRHNEDHFTQMHHLAALYQVEMTGEEEPVAISMFEEQDSRGAEWVDITRITLDSASPLAVYAAKFLRNEELPLTPEYYDDWEVKGT</sequence>
<dbReference type="InterPro" id="IPR020084">
    <property type="entry name" value="NUDIX_hydrolase_CS"/>
</dbReference>
<comment type="similarity">
    <text evidence="1">Belongs to the Nudix hydrolase family.</text>
</comment>
<dbReference type="PANTHER" id="PTHR43736:SF1">
    <property type="entry name" value="DIHYDRONEOPTERIN TRIPHOSPHATE DIPHOSPHATASE"/>
    <property type="match status" value="1"/>
</dbReference>
<dbReference type="InterPro" id="IPR000086">
    <property type="entry name" value="NUDIX_hydrolase_dom"/>
</dbReference>
<gene>
    <name evidence="4" type="ORF">J2Z70_001599</name>
</gene>
<dbReference type="Gene3D" id="3.90.79.10">
    <property type="entry name" value="Nucleoside Triphosphate Pyrophosphohydrolase"/>
    <property type="match status" value="1"/>
</dbReference>
<evidence type="ECO:0000256" key="1">
    <source>
        <dbReference type="ARBA" id="ARBA00005582"/>
    </source>
</evidence>
<evidence type="ECO:0000313" key="5">
    <source>
        <dbReference type="Proteomes" id="UP000773462"/>
    </source>
</evidence>
<evidence type="ECO:0000259" key="3">
    <source>
        <dbReference type="PROSITE" id="PS51462"/>
    </source>
</evidence>
<dbReference type="SUPFAM" id="SSF55811">
    <property type="entry name" value="Nudix"/>
    <property type="match status" value="1"/>
</dbReference>
<evidence type="ECO:0000256" key="2">
    <source>
        <dbReference type="ARBA" id="ARBA00022801"/>
    </source>
</evidence>
<dbReference type="EMBL" id="JAGGLV010000004">
    <property type="protein sequence ID" value="MBP2111458.1"/>
    <property type="molecule type" value="Genomic_DNA"/>
</dbReference>
<dbReference type="InterPro" id="IPR015797">
    <property type="entry name" value="NUDIX_hydrolase-like_dom_sf"/>
</dbReference>
<dbReference type="PROSITE" id="PS00893">
    <property type="entry name" value="NUDIX_BOX"/>
    <property type="match status" value="1"/>
</dbReference>
<dbReference type="RefSeq" id="WP_209871237.1">
    <property type="nucleotide sequence ID" value="NZ_JAGGLV010000004.1"/>
</dbReference>
<feature type="domain" description="Nudix hydrolase" evidence="3">
    <location>
        <begin position="2"/>
        <end position="141"/>
    </location>
</feature>
<accession>A0ABS4NN27</accession>
<comment type="caution">
    <text evidence="4">The sequence shown here is derived from an EMBL/GenBank/DDBJ whole genome shotgun (WGS) entry which is preliminary data.</text>
</comment>
<dbReference type="Pfam" id="PF00293">
    <property type="entry name" value="NUDIX"/>
    <property type="match status" value="1"/>
</dbReference>
<dbReference type="PANTHER" id="PTHR43736">
    <property type="entry name" value="ADP-RIBOSE PYROPHOSPHATASE"/>
    <property type="match status" value="1"/>
</dbReference>
<organism evidence="4 5">
    <name type="scientific">Paenibacillus silagei</name>
    <dbReference type="NCBI Taxonomy" id="1670801"/>
    <lineage>
        <taxon>Bacteria</taxon>
        <taxon>Bacillati</taxon>
        <taxon>Bacillota</taxon>
        <taxon>Bacilli</taxon>
        <taxon>Bacillales</taxon>
        <taxon>Paenibacillaceae</taxon>
        <taxon>Paenibacillus</taxon>
    </lineage>
</organism>
<protein>
    <submittedName>
        <fullName evidence="4">ADP-ribose pyrophosphatase YjhB (NUDIX family)</fullName>
    </submittedName>
</protein>
<keyword evidence="2" id="KW-0378">Hydrolase</keyword>
<dbReference type="CDD" id="cd04686">
    <property type="entry name" value="NUDIX_Hydrolase"/>
    <property type="match status" value="1"/>
</dbReference>